<proteinExistence type="predicted"/>
<dbReference type="GO" id="GO:0005886">
    <property type="term" value="C:plasma membrane"/>
    <property type="evidence" value="ECO:0007669"/>
    <property type="project" value="UniProtKB-SubCell"/>
</dbReference>
<dbReference type="PANTHER" id="PTHR43227">
    <property type="entry name" value="BLL4140 PROTEIN"/>
    <property type="match status" value="1"/>
</dbReference>
<dbReference type="InterPro" id="IPR035906">
    <property type="entry name" value="MetI-like_sf"/>
</dbReference>
<evidence type="ECO:0000256" key="5">
    <source>
        <dbReference type="ARBA" id="ARBA00022989"/>
    </source>
</evidence>
<feature type="transmembrane region" description="Helical" evidence="7">
    <location>
        <begin position="153"/>
        <end position="174"/>
    </location>
</feature>
<dbReference type="Proteomes" id="UP001174909">
    <property type="component" value="Unassembled WGS sequence"/>
</dbReference>
<evidence type="ECO:0000256" key="2">
    <source>
        <dbReference type="ARBA" id="ARBA00022448"/>
    </source>
</evidence>
<evidence type="ECO:0000256" key="4">
    <source>
        <dbReference type="ARBA" id="ARBA00022692"/>
    </source>
</evidence>
<keyword evidence="2" id="KW-0813">Transport</keyword>
<keyword evidence="6 7" id="KW-0472">Membrane</keyword>
<comment type="caution">
    <text evidence="8">The sequence shown here is derived from an EMBL/GenBank/DDBJ whole genome shotgun (WGS) entry which is preliminary data.</text>
</comment>
<keyword evidence="5 7" id="KW-1133">Transmembrane helix</keyword>
<gene>
    <name evidence="8" type="ORF">GBAR_LOCUS8199</name>
</gene>
<keyword evidence="3" id="KW-1003">Cell membrane</keyword>
<dbReference type="Gene3D" id="1.10.3720.10">
    <property type="entry name" value="MetI-like"/>
    <property type="match status" value="1"/>
</dbReference>
<evidence type="ECO:0000313" key="8">
    <source>
        <dbReference type="EMBL" id="CAI8012835.1"/>
    </source>
</evidence>
<evidence type="ECO:0000256" key="1">
    <source>
        <dbReference type="ARBA" id="ARBA00004651"/>
    </source>
</evidence>
<sequence length="187" mass="20532">MPHFISWVVLGGIIKELLSPQRGVVPYLMAAVGLEPINFLTNPPTFPGAAGGDRRLAGCRLGVRSSTWPRCRGSTPSSTESATVDGANRLQTALRVTLPALIPVMTILFLLQIGNILEQGWDQIFNLYNDVVVSVSDVFETLVYRSGIEGAKYSYATAINLFQNVVGFVLLIAANQIVRRYNEYSIW</sequence>
<reference evidence="8" key="1">
    <citation type="submission" date="2023-03" db="EMBL/GenBank/DDBJ databases">
        <authorList>
            <person name="Steffen K."/>
            <person name="Cardenas P."/>
        </authorList>
    </citation>
    <scope>NUCLEOTIDE SEQUENCE</scope>
</reference>
<evidence type="ECO:0000313" key="9">
    <source>
        <dbReference type="Proteomes" id="UP001174909"/>
    </source>
</evidence>
<accession>A0AA35WFU0</accession>
<organism evidence="8 9">
    <name type="scientific">Geodia barretti</name>
    <name type="common">Barrett's horny sponge</name>
    <dbReference type="NCBI Taxonomy" id="519541"/>
    <lineage>
        <taxon>Eukaryota</taxon>
        <taxon>Metazoa</taxon>
        <taxon>Porifera</taxon>
        <taxon>Demospongiae</taxon>
        <taxon>Heteroscleromorpha</taxon>
        <taxon>Tetractinellida</taxon>
        <taxon>Astrophorina</taxon>
        <taxon>Geodiidae</taxon>
        <taxon>Geodia</taxon>
    </lineage>
</organism>
<dbReference type="AlphaFoldDB" id="A0AA35WFU0"/>
<evidence type="ECO:0000256" key="7">
    <source>
        <dbReference type="SAM" id="Phobius"/>
    </source>
</evidence>
<keyword evidence="4 7" id="KW-0812">Transmembrane</keyword>
<protein>
    <submittedName>
        <fullName evidence="8">Uncharacterized multiple-sugar transport system permease YteP</fullName>
    </submittedName>
</protein>
<comment type="subcellular location">
    <subcellularLocation>
        <location evidence="1">Cell membrane</location>
        <topology evidence="1">Multi-pass membrane protein</topology>
    </subcellularLocation>
</comment>
<keyword evidence="9" id="KW-1185">Reference proteome</keyword>
<dbReference type="SUPFAM" id="SSF161098">
    <property type="entry name" value="MetI-like"/>
    <property type="match status" value="1"/>
</dbReference>
<dbReference type="InterPro" id="IPR050809">
    <property type="entry name" value="UgpAE/MalFG_permease"/>
</dbReference>
<dbReference type="EMBL" id="CASHTH010001220">
    <property type="protein sequence ID" value="CAI8012835.1"/>
    <property type="molecule type" value="Genomic_DNA"/>
</dbReference>
<dbReference type="PANTHER" id="PTHR43227:SF11">
    <property type="entry name" value="BLL4140 PROTEIN"/>
    <property type="match status" value="1"/>
</dbReference>
<feature type="transmembrane region" description="Helical" evidence="7">
    <location>
        <begin position="96"/>
        <end position="117"/>
    </location>
</feature>
<name>A0AA35WFU0_GEOBA</name>
<evidence type="ECO:0000256" key="6">
    <source>
        <dbReference type="ARBA" id="ARBA00023136"/>
    </source>
</evidence>
<evidence type="ECO:0000256" key="3">
    <source>
        <dbReference type="ARBA" id="ARBA00022475"/>
    </source>
</evidence>